<dbReference type="EMBL" id="AJMU01000067">
    <property type="protein sequence ID" value="EIG24461.1"/>
    <property type="molecule type" value="Genomic_DNA"/>
</dbReference>
<sequence>MAKRLKASYKDSYEIFQYYWNTYGGWRALLSSPYLHVAFFLLFLTHHQWMSRDWWNQSLSILPNLLGFSLGGFAIFLGLGDEQFRAILAEKDDRERNSAYTLVSATFVHFILIQALGIIFALLAKSLAYQPNWLPDSYMIYFSVITPIFWGLGYLFLLYSITSMMAVVMAIFRCTKWYEKYQEIHSKDK</sequence>
<evidence type="ECO:0000313" key="2">
    <source>
        <dbReference type="EMBL" id="EIG24461.1"/>
    </source>
</evidence>
<dbReference type="AlphaFoldDB" id="I2NF50"/>
<name>I2NF50_9PAST</name>
<organism evidence="2 3">
    <name type="scientific">Haemophilus paraphrohaemolyticus HK411</name>
    <dbReference type="NCBI Taxonomy" id="1095743"/>
    <lineage>
        <taxon>Bacteria</taxon>
        <taxon>Pseudomonadati</taxon>
        <taxon>Pseudomonadota</taxon>
        <taxon>Gammaproteobacteria</taxon>
        <taxon>Pasteurellales</taxon>
        <taxon>Pasteurellaceae</taxon>
        <taxon>Haemophilus</taxon>
    </lineage>
</organism>
<protein>
    <submittedName>
        <fullName evidence="2">Uncharacterized protein</fullName>
    </submittedName>
</protein>
<feature type="transmembrane region" description="Helical" evidence="1">
    <location>
        <begin position="100"/>
        <end position="124"/>
    </location>
</feature>
<dbReference type="RefSeq" id="WP_005709482.1">
    <property type="nucleotide sequence ID" value="NZ_AJMU01000067.1"/>
</dbReference>
<keyword evidence="1" id="KW-0812">Transmembrane</keyword>
<feature type="transmembrane region" description="Helical" evidence="1">
    <location>
        <begin position="144"/>
        <end position="172"/>
    </location>
</feature>
<feature type="transmembrane region" description="Helical" evidence="1">
    <location>
        <begin position="28"/>
        <end position="49"/>
    </location>
</feature>
<proteinExistence type="predicted"/>
<keyword evidence="1" id="KW-0472">Membrane</keyword>
<feature type="transmembrane region" description="Helical" evidence="1">
    <location>
        <begin position="61"/>
        <end position="79"/>
    </location>
</feature>
<gene>
    <name evidence="2" type="ORF">HMPREF1054_0537</name>
</gene>
<keyword evidence="1" id="KW-1133">Transmembrane helix</keyword>
<accession>I2NF50</accession>
<evidence type="ECO:0000256" key="1">
    <source>
        <dbReference type="SAM" id="Phobius"/>
    </source>
</evidence>
<dbReference type="Proteomes" id="UP000003345">
    <property type="component" value="Unassembled WGS sequence"/>
</dbReference>
<dbReference type="OrthoDB" id="7032144at2"/>
<reference evidence="2 3" key="1">
    <citation type="submission" date="2012-04" db="EMBL/GenBank/DDBJ databases">
        <authorList>
            <person name="Harkins D.M."/>
            <person name="Madupu R."/>
            <person name="Durkin A.S."/>
            <person name="Torralba M."/>
            <person name="Methe B."/>
            <person name="Sutton G.G."/>
            <person name="Nelson K.E."/>
        </authorList>
    </citation>
    <scope>NUCLEOTIDE SEQUENCE [LARGE SCALE GENOMIC DNA]</scope>
    <source>
        <strain evidence="2 3">HK411</strain>
    </source>
</reference>
<dbReference type="PATRIC" id="fig|1095743.3.peg.1544"/>
<dbReference type="eggNOG" id="ENOG5032RU4">
    <property type="taxonomic scope" value="Bacteria"/>
</dbReference>
<evidence type="ECO:0000313" key="3">
    <source>
        <dbReference type="Proteomes" id="UP000003345"/>
    </source>
</evidence>
<comment type="caution">
    <text evidence="2">The sequence shown here is derived from an EMBL/GenBank/DDBJ whole genome shotgun (WGS) entry which is preliminary data.</text>
</comment>